<reference evidence="1 2" key="1">
    <citation type="submission" date="2016-10" db="EMBL/GenBank/DDBJ databases">
        <authorList>
            <person name="Cai Z."/>
        </authorList>
    </citation>
    <scope>NUCLEOTIDE SEQUENCE [LARGE SCALE GENOMIC DNA]</scope>
</reference>
<evidence type="ECO:0000313" key="2">
    <source>
        <dbReference type="Proteomes" id="UP000256970"/>
    </source>
</evidence>
<name>A0A383VKA7_TETOB</name>
<dbReference type="Proteomes" id="UP000256970">
    <property type="component" value="Unassembled WGS sequence"/>
</dbReference>
<dbReference type="EMBL" id="FNXT01000674">
    <property type="protein sequence ID" value="SZX65947.1"/>
    <property type="molecule type" value="Genomic_DNA"/>
</dbReference>
<gene>
    <name evidence="1" type="ORF">BQ4739_LOCUS6403</name>
</gene>
<sequence length="291" mass="30605">MAYQECDGGHDMWLVAVETLASSLRIAAATAAAPAAAAAAIESASHAAGGATATSFLKDVAARYAVSEAEAEQAVLAAAECAAAAAEAAVRAATAHSGGVARLPLQSLQLPFLPAFVSGASVGALLRSLADTTTGLTRWELPELMEPNTQLSALGLLTSLRCLKLFITDEGVVDVQDEEQQQQQHEWQQQCLNALQQLPQLQQLDVRWPRAAAAAAVTWQMTSLSRLTRLGFYGQRAIVQDDQLPCSLVELACCANSMEPVLPLTKLMQLRVTLEQGSSGSLLSKAAQGHS</sequence>
<protein>
    <submittedName>
        <fullName evidence="1">Uncharacterized protein</fullName>
    </submittedName>
</protein>
<proteinExistence type="predicted"/>
<evidence type="ECO:0000313" key="1">
    <source>
        <dbReference type="EMBL" id="SZX65947.1"/>
    </source>
</evidence>
<accession>A0A383VKA7</accession>
<organism evidence="1 2">
    <name type="scientific">Tetradesmus obliquus</name>
    <name type="common">Green alga</name>
    <name type="synonym">Acutodesmus obliquus</name>
    <dbReference type="NCBI Taxonomy" id="3088"/>
    <lineage>
        <taxon>Eukaryota</taxon>
        <taxon>Viridiplantae</taxon>
        <taxon>Chlorophyta</taxon>
        <taxon>core chlorophytes</taxon>
        <taxon>Chlorophyceae</taxon>
        <taxon>CS clade</taxon>
        <taxon>Sphaeropleales</taxon>
        <taxon>Scenedesmaceae</taxon>
        <taxon>Tetradesmus</taxon>
    </lineage>
</organism>
<dbReference type="AlphaFoldDB" id="A0A383VKA7"/>
<keyword evidence="2" id="KW-1185">Reference proteome</keyword>